<dbReference type="InterPro" id="IPR018660">
    <property type="entry name" value="MliC"/>
</dbReference>
<reference evidence="7" key="1">
    <citation type="submission" date="2022-05" db="EMBL/GenBank/DDBJ databases">
        <title>An RpoN-dependent PEP-CTERM gene is involved in floc formation of an Aquincola tertiaricarbonis strain.</title>
        <authorList>
            <person name="Qiu D."/>
            <person name="Xia M."/>
        </authorList>
    </citation>
    <scope>NUCLEOTIDE SEQUENCE</scope>
    <source>
        <strain evidence="7">RN12</strain>
    </source>
</reference>
<evidence type="ECO:0000256" key="1">
    <source>
        <dbReference type="ARBA" id="ARBA00022729"/>
    </source>
</evidence>
<dbReference type="EMBL" id="CP097636">
    <property type="protein sequence ID" value="URI10317.1"/>
    <property type="molecule type" value="Genomic_DNA"/>
</dbReference>
<feature type="region of interest" description="Disordered" evidence="5">
    <location>
        <begin position="76"/>
        <end position="99"/>
    </location>
</feature>
<gene>
    <name evidence="7" type="ORF">MW290_14975</name>
</gene>
<proteinExistence type="predicted"/>
<dbReference type="Pfam" id="PF09864">
    <property type="entry name" value="MliC"/>
    <property type="match status" value="1"/>
</dbReference>
<evidence type="ECO:0000313" key="8">
    <source>
        <dbReference type="Proteomes" id="UP001056201"/>
    </source>
</evidence>
<evidence type="ECO:0000256" key="5">
    <source>
        <dbReference type="SAM" id="MobiDB-lite"/>
    </source>
</evidence>
<keyword evidence="2" id="KW-0472">Membrane</keyword>
<feature type="region of interest" description="Disordered" evidence="5">
    <location>
        <begin position="1"/>
        <end position="20"/>
    </location>
</feature>
<dbReference type="InterPro" id="IPR036328">
    <property type="entry name" value="MliC_sf"/>
</dbReference>
<evidence type="ECO:0000256" key="2">
    <source>
        <dbReference type="ARBA" id="ARBA00023136"/>
    </source>
</evidence>
<evidence type="ECO:0000256" key="4">
    <source>
        <dbReference type="ARBA" id="ARBA00023288"/>
    </source>
</evidence>
<keyword evidence="1" id="KW-0732">Signal</keyword>
<feature type="domain" description="C-type lysozyme inhibitor" evidence="6">
    <location>
        <begin position="53"/>
        <end position="116"/>
    </location>
</feature>
<dbReference type="RefSeq" id="WP_250198521.1">
    <property type="nucleotide sequence ID" value="NZ_CP097636.1"/>
</dbReference>
<evidence type="ECO:0000256" key="3">
    <source>
        <dbReference type="ARBA" id="ARBA00023139"/>
    </source>
</evidence>
<keyword evidence="3" id="KW-0564">Palmitate</keyword>
<dbReference type="Proteomes" id="UP001056201">
    <property type="component" value="Chromosome 2"/>
</dbReference>
<keyword evidence="4" id="KW-0449">Lipoprotein</keyword>
<name>A0ABY4SEG8_AQUTE</name>
<accession>A0ABY4SEG8</accession>
<protein>
    <submittedName>
        <fullName evidence="7">MliC family protein</fullName>
    </submittedName>
</protein>
<keyword evidence="8" id="KW-1185">Reference proteome</keyword>
<evidence type="ECO:0000313" key="7">
    <source>
        <dbReference type="EMBL" id="URI10317.1"/>
    </source>
</evidence>
<dbReference type="Gene3D" id="2.40.128.200">
    <property type="match status" value="1"/>
</dbReference>
<sequence>MTRRLAHGLGRRPTTAPRWPRHAAAALTAAAAFGLAGCALPPLSSPAGAPVTYDCEDGLRLTVAYGSDVAQVSLPDGRTLALPQQPSGSGMRYAQGPNELRGKGSEITWAVADRIPTNCIARPR</sequence>
<feature type="compositionally biased region" description="Basic residues" evidence="5">
    <location>
        <begin position="1"/>
        <end position="10"/>
    </location>
</feature>
<dbReference type="SUPFAM" id="SSF141488">
    <property type="entry name" value="YdhA-like"/>
    <property type="match status" value="1"/>
</dbReference>
<organism evidence="7 8">
    <name type="scientific">Aquincola tertiaricarbonis</name>
    <dbReference type="NCBI Taxonomy" id="391953"/>
    <lineage>
        <taxon>Bacteria</taxon>
        <taxon>Pseudomonadati</taxon>
        <taxon>Pseudomonadota</taxon>
        <taxon>Betaproteobacteria</taxon>
        <taxon>Burkholderiales</taxon>
        <taxon>Sphaerotilaceae</taxon>
        <taxon>Aquincola</taxon>
    </lineage>
</organism>
<evidence type="ECO:0000259" key="6">
    <source>
        <dbReference type="Pfam" id="PF09864"/>
    </source>
</evidence>